<reference evidence="1" key="1">
    <citation type="submission" date="2018-06" db="EMBL/GenBank/DDBJ databases">
        <authorList>
            <person name="Zhirakovskaya E."/>
        </authorList>
    </citation>
    <scope>NUCLEOTIDE SEQUENCE</scope>
</reference>
<organism evidence="1">
    <name type="scientific">hydrothermal vent metagenome</name>
    <dbReference type="NCBI Taxonomy" id="652676"/>
    <lineage>
        <taxon>unclassified sequences</taxon>
        <taxon>metagenomes</taxon>
        <taxon>ecological metagenomes</taxon>
    </lineage>
</organism>
<dbReference type="InterPro" id="IPR008514">
    <property type="entry name" value="T6SS_Hcp"/>
</dbReference>
<dbReference type="EMBL" id="UOEH01000217">
    <property type="protein sequence ID" value="VAV97101.1"/>
    <property type="molecule type" value="Genomic_DNA"/>
</dbReference>
<proteinExistence type="predicted"/>
<accession>A0A3B0S1L2</accession>
<name>A0A3B0S1L2_9ZZZZ</name>
<dbReference type="Pfam" id="PF05638">
    <property type="entry name" value="T6SS_HCP"/>
    <property type="match status" value="1"/>
</dbReference>
<dbReference type="SUPFAM" id="SSF141452">
    <property type="entry name" value="Hcp1-like"/>
    <property type="match status" value="1"/>
</dbReference>
<gene>
    <name evidence="1" type="ORF">MNBD_ALPHA05-231</name>
</gene>
<dbReference type="AlphaFoldDB" id="A0A3B0S1L2"/>
<dbReference type="InterPro" id="IPR036624">
    <property type="entry name" value="Hcp1-lik_sf"/>
</dbReference>
<evidence type="ECO:0000313" key="1">
    <source>
        <dbReference type="EMBL" id="VAV97101.1"/>
    </source>
</evidence>
<sequence length="186" mass="20222">MYKSIAIIIAFTLVAGSAQAAGYLKLGDIKGEATEASDPNHDKWIDVLSVSWGQSKPGAAGRQSATLTIKENQQAVLIGMLLPAVQKARSTQPSRAGVAATAQKARRMTYDETARGRVVKRWTLRDVEYQRLRASGRDGASHKLNITYKCKDWTVIATGKTGSDCNLPARRGRGNAETEFKIEEGE</sequence>
<dbReference type="Gene3D" id="2.30.110.20">
    <property type="entry name" value="Hcp1-like"/>
    <property type="match status" value="1"/>
</dbReference>
<protein>
    <submittedName>
        <fullName evidence="1">Uncharacterized protein</fullName>
    </submittedName>
</protein>